<dbReference type="EMBL" id="JAGQFT020000010">
    <property type="protein sequence ID" value="MBS7458426.1"/>
    <property type="molecule type" value="Genomic_DNA"/>
</dbReference>
<reference evidence="3 4" key="1">
    <citation type="journal article" date="2021" name="Microbiol. Resour. Announc.">
        <title>Draft Genome Sequence of Coralloluteibacterium stylophorae LMG 29479T.</title>
        <authorList>
            <person name="Karlyshev A.V."/>
            <person name="Kudryashova E.B."/>
            <person name="Ariskina E.V."/>
            <person name="Conroy A.P."/>
            <person name="Abidueva E.Y."/>
        </authorList>
    </citation>
    <scope>NUCLEOTIDE SEQUENCE [LARGE SCALE GENOMIC DNA]</scope>
    <source>
        <strain evidence="3 4">LMG 29479</strain>
    </source>
</reference>
<dbReference type="AlphaFoldDB" id="A0A8J8AYQ5"/>
<keyword evidence="4" id="KW-1185">Reference proteome</keyword>
<dbReference type="EMBL" id="JAGQFT010000162">
    <property type="protein sequence ID" value="MBR0563677.1"/>
    <property type="molecule type" value="Genomic_DNA"/>
</dbReference>
<dbReference type="SUPFAM" id="SSF141371">
    <property type="entry name" value="PilZ domain-like"/>
    <property type="match status" value="1"/>
</dbReference>
<gene>
    <name evidence="3" type="ORF">KB893_014900</name>
    <name evidence="2" type="ORF">KB893_14315</name>
</gene>
<evidence type="ECO:0000313" key="4">
    <source>
        <dbReference type="Proteomes" id="UP000675747"/>
    </source>
</evidence>
<name>A0A8J8AYQ5_9GAMM</name>
<dbReference type="RefSeq" id="WP_211927576.1">
    <property type="nucleotide sequence ID" value="NZ_JAGQFT020000010.1"/>
</dbReference>
<organism evidence="2">
    <name type="scientific">Coralloluteibacterium stylophorae</name>
    <dbReference type="NCBI Taxonomy" id="1776034"/>
    <lineage>
        <taxon>Bacteria</taxon>
        <taxon>Pseudomonadati</taxon>
        <taxon>Pseudomonadota</taxon>
        <taxon>Gammaproteobacteria</taxon>
        <taxon>Lysobacterales</taxon>
        <taxon>Lysobacteraceae</taxon>
        <taxon>Coralloluteibacterium</taxon>
    </lineage>
</organism>
<dbReference type="InterPro" id="IPR009875">
    <property type="entry name" value="PilZ_domain"/>
</dbReference>
<evidence type="ECO:0000313" key="3">
    <source>
        <dbReference type="EMBL" id="MBS7458426.1"/>
    </source>
</evidence>
<proteinExistence type="predicted"/>
<evidence type="ECO:0000259" key="1">
    <source>
        <dbReference type="Pfam" id="PF07238"/>
    </source>
</evidence>
<dbReference type="Pfam" id="PF07238">
    <property type="entry name" value="PilZ"/>
    <property type="match status" value="1"/>
</dbReference>
<dbReference type="GO" id="GO:0035438">
    <property type="term" value="F:cyclic-di-GMP binding"/>
    <property type="evidence" value="ECO:0007669"/>
    <property type="project" value="InterPro"/>
</dbReference>
<feature type="domain" description="PilZ" evidence="1">
    <location>
        <begin position="5"/>
        <end position="106"/>
    </location>
</feature>
<accession>A0A8J8AYQ5</accession>
<protein>
    <submittedName>
        <fullName evidence="2">PilZ domain-containing protein</fullName>
    </submittedName>
</protein>
<reference evidence="2" key="2">
    <citation type="submission" date="2021-04" db="EMBL/GenBank/DDBJ databases">
        <authorList>
            <person name="Karlyshev A.V."/>
        </authorList>
    </citation>
    <scope>NUCLEOTIDE SEQUENCE</scope>
    <source>
        <strain evidence="2">LMG 29479</strain>
    </source>
</reference>
<comment type="caution">
    <text evidence="2">The sequence shown here is derived from an EMBL/GenBank/DDBJ whole genome shotgun (WGS) entry which is preliminary data.</text>
</comment>
<evidence type="ECO:0000313" key="2">
    <source>
        <dbReference type="EMBL" id="MBR0563677.1"/>
    </source>
</evidence>
<dbReference type="Proteomes" id="UP000675747">
    <property type="component" value="Unassembled WGS sequence"/>
</dbReference>
<dbReference type="Gene3D" id="2.40.10.220">
    <property type="entry name" value="predicted glycosyltransferase like domains"/>
    <property type="match status" value="1"/>
</dbReference>
<sequence length="114" mass="12786">MNEYRRTRRRSVAHTIAVLDAMTEQEIGRIGNLSENGLLLVGGSPLTEDALYQFRFTIGEDGDAHTVELGAHQLWSDVASVPGQYWVGFRFIDVAPEDVVRIREWIDAPGSHYA</sequence>